<evidence type="ECO:0000256" key="4">
    <source>
        <dbReference type="ARBA" id="ARBA00022705"/>
    </source>
</evidence>
<dbReference type="RefSeq" id="WP_311813755.1">
    <property type="nucleotide sequence ID" value="NZ_JARPTX010000117.1"/>
</dbReference>
<evidence type="ECO:0000256" key="2">
    <source>
        <dbReference type="ARBA" id="ARBA00008374"/>
    </source>
</evidence>
<keyword evidence="4" id="KW-0235">DNA replication</keyword>
<dbReference type="EMBL" id="JARPTX010000117">
    <property type="protein sequence ID" value="MDT2371330.1"/>
    <property type="molecule type" value="Genomic_DNA"/>
</dbReference>
<evidence type="ECO:0000256" key="3">
    <source>
        <dbReference type="ARBA" id="ARBA00019152"/>
    </source>
</evidence>
<organism evidence="6 7">
    <name type="scientific">Enterococcus faecium</name>
    <name type="common">Streptococcus faecium</name>
    <dbReference type="NCBI Taxonomy" id="1352"/>
    <lineage>
        <taxon>Bacteria</taxon>
        <taxon>Bacillati</taxon>
        <taxon>Bacillota</taxon>
        <taxon>Bacilli</taxon>
        <taxon>Lactobacillales</taxon>
        <taxon>Enterococcaceae</taxon>
        <taxon>Enterococcus</taxon>
    </lineage>
</organism>
<evidence type="ECO:0000313" key="7">
    <source>
        <dbReference type="Proteomes" id="UP001260956"/>
    </source>
</evidence>
<dbReference type="InterPro" id="IPR054456">
    <property type="entry name" value="RepD-like_N"/>
</dbReference>
<dbReference type="Pfam" id="PF22477">
    <property type="entry name" value="RepD-like_N"/>
    <property type="match status" value="1"/>
</dbReference>
<dbReference type="Proteomes" id="UP001260956">
    <property type="component" value="Unassembled WGS sequence"/>
</dbReference>
<evidence type="ECO:0000259" key="5">
    <source>
        <dbReference type="Pfam" id="PF22477"/>
    </source>
</evidence>
<name>A0AAW8RKW5_ENTFC</name>
<sequence>MTEKQLIENELALSNSQPTLHNLKYGKNMLHAPKKEKAQATQDYFNITDYAVKTGYVNSYIDRLTITGNLPDEYIGLDDPFGIMPWVRLATFAGGGWRGQYFPDRKQKLYLEYDPANAEKMRKRNFRVECNPNLLAMDQLHFLFDTILPKLTKPAISRLDLAFDFERNLNEFRFDKAVTGGKFWDKAGKTQTVYFGAPSSDCRIRIYDKKAERLAKGSEEDKADYSAYDVLWRLEFELTGSGYIEKAVRQNFRVLQDTKIVKRNYEMELDVPLSPLEKIMIKALDNEKDLFAELAPASKAKYRKMADKVVEVDLTDNLRELLRNMQVGSDSPLAVDVKTFCTKILAGENPIRKG</sequence>
<comment type="caution">
    <text evidence="6">The sequence shown here is derived from an EMBL/GenBank/DDBJ whole genome shotgun (WGS) entry which is preliminary data.</text>
</comment>
<evidence type="ECO:0000313" key="6">
    <source>
        <dbReference type="EMBL" id="MDT2371330.1"/>
    </source>
</evidence>
<proteinExistence type="inferred from homology"/>
<protein>
    <recommendedName>
        <fullName evidence="3">Replication initiation protein</fullName>
    </recommendedName>
</protein>
<comment type="similarity">
    <text evidence="2">Belongs to the plasmid replication initiation factor family.</text>
</comment>
<comment type="function">
    <text evidence="1">This protein is probably a specific topoisomerase involved in initiating replication. This protein is specifically required and may be rate-limiting for replication of the plasmid in vivo.</text>
</comment>
<gene>
    <name evidence="6" type="ORF">P6Z85_14565</name>
</gene>
<dbReference type="AlphaFoldDB" id="A0AAW8RKW5"/>
<reference evidence="6" key="1">
    <citation type="submission" date="2023-03" db="EMBL/GenBank/DDBJ databases">
        <authorList>
            <person name="Shen W."/>
            <person name="Cai J."/>
        </authorList>
    </citation>
    <scope>NUCLEOTIDE SEQUENCE</scope>
    <source>
        <strain evidence="6">B1010-2</strain>
    </source>
</reference>
<accession>A0AAW8RKW5</accession>
<feature type="domain" description="Replication initiation protein N-terminal" evidence="5">
    <location>
        <begin position="63"/>
        <end position="150"/>
    </location>
</feature>
<evidence type="ECO:0000256" key="1">
    <source>
        <dbReference type="ARBA" id="ARBA00002548"/>
    </source>
</evidence>